<comment type="caution">
    <text evidence="7">The sequence shown here is derived from an EMBL/GenBank/DDBJ whole genome shotgun (WGS) entry which is preliminary data.</text>
</comment>
<comment type="similarity">
    <text evidence="1">Belongs to the FGGY kinase family.</text>
</comment>
<feature type="region of interest" description="Disordered" evidence="4">
    <location>
        <begin position="535"/>
        <end position="554"/>
    </location>
</feature>
<proteinExistence type="inferred from homology"/>
<accession>A0A7Z8JZN5</accession>
<dbReference type="Pfam" id="PF02782">
    <property type="entry name" value="FGGY_C"/>
    <property type="match status" value="1"/>
</dbReference>
<reference evidence="7 8" key="1">
    <citation type="submission" date="2019-05" db="EMBL/GenBank/DDBJ databases">
        <title>Genome sequence of Cellulomonas hominis strain CS1.</title>
        <authorList>
            <person name="Belmont J."/>
            <person name="Maclea K.S."/>
        </authorList>
    </citation>
    <scope>NUCLEOTIDE SEQUENCE [LARGE SCALE GENOMIC DNA]</scope>
    <source>
        <strain evidence="7 8">CS1</strain>
    </source>
</reference>
<dbReference type="GO" id="GO:0016301">
    <property type="term" value="F:kinase activity"/>
    <property type="evidence" value="ECO:0007669"/>
    <property type="project" value="UniProtKB-KW"/>
</dbReference>
<dbReference type="PIRSF" id="PIRSF000538">
    <property type="entry name" value="GlpK"/>
    <property type="match status" value="1"/>
</dbReference>
<evidence type="ECO:0000256" key="2">
    <source>
        <dbReference type="ARBA" id="ARBA00022679"/>
    </source>
</evidence>
<feature type="domain" description="Carbohydrate kinase FGGY N-terminal" evidence="5">
    <location>
        <begin position="99"/>
        <end position="278"/>
    </location>
</feature>
<feature type="region of interest" description="Disordered" evidence="4">
    <location>
        <begin position="71"/>
        <end position="99"/>
    </location>
</feature>
<protein>
    <submittedName>
        <fullName evidence="7">Carbohydrate kinase</fullName>
    </submittedName>
</protein>
<organism evidence="7 8">
    <name type="scientific">Cellulomonas hominis</name>
    <dbReference type="NCBI Taxonomy" id="156981"/>
    <lineage>
        <taxon>Bacteria</taxon>
        <taxon>Bacillati</taxon>
        <taxon>Actinomycetota</taxon>
        <taxon>Actinomycetes</taxon>
        <taxon>Micrococcales</taxon>
        <taxon>Cellulomonadaceae</taxon>
        <taxon>Cellulomonas</taxon>
    </lineage>
</organism>
<dbReference type="SUPFAM" id="SSF53067">
    <property type="entry name" value="Actin-like ATPase domain"/>
    <property type="match status" value="2"/>
</dbReference>
<gene>
    <name evidence="7" type="ORF">FA014_14605</name>
</gene>
<name>A0A7Z8JZN5_9CELL</name>
<dbReference type="InterPro" id="IPR018484">
    <property type="entry name" value="FGGY_N"/>
</dbReference>
<evidence type="ECO:0000256" key="3">
    <source>
        <dbReference type="ARBA" id="ARBA00022777"/>
    </source>
</evidence>
<dbReference type="OrthoDB" id="9782710at2"/>
<feature type="compositionally biased region" description="Pro residues" evidence="4">
    <location>
        <begin position="542"/>
        <end position="554"/>
    </location>
</feature>
<evidence type="ECO:0000313" key="7">
    <source>
        <dbReference type="EMBL" id="TKR22785.1"/>
    </source>
</evidence>
<dbReference type="InterPro" id="IPR018485">
    <property type="entry name" value="FGGY_C"/>
</dbReference>
<dbReference type="AlphaFoldDB" id="A0A7Z8JZN5"/>
<keyword evidence="2" id="KW-0808">Transferase</keyword>
<evidence type="ECO:0000313" key="8">
    <source>
        <dbReference type="Proteomes" id="UP000308121"/>
    </source>
</evidence>
<dbReference type="InterPro" id="IPR043129">
    <property type="entry name" value="ATPase_NBD"/>
</dbReference>
<evidence type="ECO:0000256" key="4">
    <source>
        <dbReference type="SAM" id="MobiDB-lite"/>
    </source>
</evidence>
<feature type="domain" description="Carbohydrate kinase FGGY C-terminal" evidence="6">
    <location>
        <begin position="292"/>
        <end position="489"/>
    </location>
</feature>
<evidence type="ECO:0000256" key="1">
    <source>
        <dbReference type="ARBA" id="ARBA00009156"/>
    </source>
</evidence>
<dbReference type="PANTHER" id="PTHR43095">
    <property type="entry name" value="SUGAR KINASE"/>
    <property type="match status" value="1"/>
</dbReference>
<dbReference type="Proteomes" id="UP000308121">
    <property type="component" value="Unassembled WGS sequence"/>
</dbReference>
<dbReference type="Pfam" id="PF00370">
    <property type="entry name" value="FGGY_N"/>
    <property type="match status" value="1"/>
</dbReference>
<dbReference type="InterPro" id="IPR000577">
    <property type="entry name" value="Carb_kinase_FGGY"/>
</dbReference>
<evidence type="ECO:0000259" key="5">
    <source>
        <dbReference type="Pfam" id="PF00370"/>
    </source>
</evidence>
<evidence type="ECO:0000259" key="6">
    <source>
        <dbReference type="Pfam" id="PF02782"/>
    </source>
</evidence>
<dbReference type="GO" id="GO:0005975">
    <property type="term" value="P:carbohydrate metabolic process"/>
    <property type="evidence" value="ECO:0007669"/>
    <property type="project" value="InterPro"/>
</dbReference>
<dbReference type="InterPro" id="IPR050406">
    <property type="entry name" value="FGGY_Carb_Kinase"/>
</dbReference>
<dbReference type="EMBL" id="SZYE01000140">
    <property type="protein sequence ID" value="TKR22785.1"/>
    <property type="molecule type" value="Genomic_DNA"/>
</dbReference>
<dbReference type="Gene3D" id="3.30.420.40">
    <property type="match status" value="2"/>
</dbReference>
<sequence>MCSTSNRLGPVSRLLGLGIDVGTTNTKVVLVAVPESAADGTVELLAVAAAPTPEPAALDRVLRELTVRALATARRSPDGPPAAGDAPAAGPRPAPPRVPQAVGVASMAETGVPLDRGGHPLGSWLRWDGQRAAAEAAGLADRLGATALFEATGVRPSAKVPLATLAWLAAHDPARRAALARWAGVADLAALRLTGDLVTDHTLAGRSMAYRLPPADAALPTAFDADLLAEVGLRPEHLPRVAGPGAVAGTVRPGPWVGAGLRAGTPVVVAGHDHAVGAWAAGVRAPGTTADSIGTAEAVCTVLSADPVRADVARAGMSLVRTVAGRPALLAGSSSAGAMVRWWLEHEAAGRTADDLFAAVAALPPADRPDPADPAAPVVLPYVSGRQTPDPDPAARVRVLGRGARGPVALAAAMVDGLALQARWMLDVQLRLGAAADPALRPEQLVVLGGPASRNTAWMRAKAEAGPVPVRLVDCAEPVAAGAAVLALHRAGLLDPDDPPVLPVLPGLPDGSPLPGPHPGADAALARFVRAARDPAAVAPAVPDPTPPIPGGHP</sequence>
<keyword evidence="3 7" id="KW-0418">Kinase</keyword>
<dbReference type="CDD" id="cd07773">
    <property type="entry name" value="ASKHA_NBD_FGGY_FK"/>
    <property type="match status" value="1"/>
</dbReference>